<gene>
    <name evidence="2" type="ORF">PgNI_00414</name>
</gene>
<evidence type="ECO:0000313" key="1">
    <source>
        <dbReference type="Proteomes" id="UP000515153"/>
    </source>
</evidence>
<proteinExistence type="predicted"/>
<reference evidence="2" key="2">
    <citation type="submission" date="2019-10" db="EMBL/GenBank/DDBJ databases">
        <authorList>
            <consortium name="NCBI Genome Project"/>
        </authorList>
    </citation>
    <scope>NUCLEOTIDE SEQUENCE</scope>
    <source>
        <strain evidence="2">NI907</strain>
    </source>
</reference>
<organism evidence="1 2">
    <name type="scientific">Pyricularia grisea</name>
    <name type="common">Crabgrass-specific blast fungus</name>
    <name type="synonym">Magnaporthe grisea</name>
    <dbReference type="NCBI Taxonomy" id="148305"/>
    <lineage>
        <taxon>Eukaryota</taxon>
        <taxon>Fungi</taxon>
        <taxon>Dikarya</taxon>
        <taxon>Ascomycota</taxon>
        <taxon>Pezizomycotina</taxon>
        <taxon>Sordariomycetes</taxon>
        <taxon>Sordariomycetidae</taxon>
        <taxon>Magnaporthales</taxon>
        <taxon>Pyriculariaceae</taxon>
        <taxon>Pyricularia</taxon>
    </lineage>
</organism>
<dbReference type="AlphaFoldDB" id="A0A6P8BLZ8"/>
<dbReference type="Proteomes" id="UP000515153">
    <property type="component" value="Unplaced"/>
</dbReference>
<dbReference type="KEGG" id="pgri:PgNI_00414"/>
<reference evidence="2" key="3">
    <citation type="submission" date="2025-08" db="UniProtKB">
        <authorList>
            <consortium name="RefSeq"/>
        </authorList>
    </citation>
    <scope>IDENTIFICATION</scope>
    <source>
        <strain evidence="2">NI907</strain>
    </source>
</reference>
<dbReference type="GeneID" id="41955409"/>
<protein>
    <submittedName>
        <fullName evidence="2">Uncharacterized protein</fullName>
    </submittedName>
</protein>
<evidence type="ECO:0000313" key="2">
    <source>
        <dbReference type="RefSeq" id="XP_030988260.1"/>
    </source>
</evidence>
<accession>A0A6P8BLZ8</accession>
<reference evidence="2" key="1">
    <citation type="journal article" date="2019" name="Mol. Biol. Evol.">
        <title>Blast fungal genomes show frequent chromosomal changes, gene gains and losses, and effector gene turnover.</title>
        <authorList>
            <person name="Gomez Luciano L.B."/>
            <person name="Jason Tsai I."/>
            <person name="Chuma I."/>
            <person name="Tosa Y."/>
            <person name="Chen Y.H."/>
            <person name="Li J.Y."/>
            <person name="Li M.Y."/>
            <person name="Jade Lu M.Y."/>
            <person name="Nakayashiki H."/>
            <person name="Li W.H."/>
        </authorList>
    </citation>
    <scope>NUCLEOTIDE SEQUENCE</scope>
    <source>
        <strain evidence="2">NI907</strain>
    </source>
</reference>
<dbReference type="RefSeq" id="XP_030988260.1">
    <property type="nucleotide sequence ID" value="XM_031120495.1"/>
</dbReference>
<sequence length="72" mass="8245">MSTHHHYNPTNCIKPDTVLSEQGRKHWKSHGAKPHSHLFKLVPVSVENIVFPWGCTVQKFPCSPANLFLARR</sequence>
<name>A0A6P8BLZ8_PYRGI</name>
<keyword evidence="1" id="KW-1185">Reference proteome</keyword>